<organism evidence="13 14">
    <name type="scientific">Desulfovibrio ferrophilus</name>
    <dbReference type="NCBI Taxonomy" id="241368"/>
    <lineage>
        <taxon>Bacteria</taxon>
        <taxon>Pseudomonadati</taxon>
        <taxon>Thermodesulfobacteriota</taxon>
        <taxon>Desulfovibrionia</taxon>
        <taxon>Desulfovibrionales</taxon>
        <taxon>Desulfovibrionaceae</taxon>
        <taxon>Desulfovibrio</taxon>
    </lineage>
</organism>
<evidence type="ECO:0000259" key="10">
    <source>
        <dbReference type="PROSITE" id="PS50111"/>
    </source>
</evidence>
<dbReference type="SUPFAM" id="SSF58104">
    <property type="entry name" value="Methyl-accepting chemotaxis protein (MCP) signaling domain"/>
    <property type="match status" value="1"/>
</dbReference>
<keyword evidence="6" id="KW-0472">Membrane</keyword>
<keyword evidence="5" id="KW-1133">Transmembrane helix</keyword>
<keyword evidence="2" id="KW-1003">Cell membrane</keyword>
<evidence type="ECO:0000256" key="4">
    <source>
        <dbReference type="ARBA" id="ARBA00022692"/>
    </source>
</evidence>
<dbReference type="InterPro" id="IPR035965">
    <property type="entry name" value="PAS-like_dom_sf"/>
</dbReference>
<dbReference type="Pfam" id="PF13426">
    <property type="entry name" value="PAS_9"/>
    <property type="match status" value="1"/>
</dbReference>
<dbReference type="RefSeq" id="WP_126380591.1">
    <property type="nucleotide sequence ID" value="NZ_AP017378.1"/>
</dbReference>
<dbReference type="NCBIfam" id="TIGR00229">
    <property type="entry name" value="sensory_box"/>
    <property type="match status" value="1"/>
</dbReference>
<evidence type="ECO:0000256" key="9">
    <source>
        <dbReference type="PROSITE-ProRule" id="PRU00284"/>
    </source>
</evidence>
<dbReference type="Gene3D" id="1.10.287.950">
    <property type="entry name" value="Methyl-accepting chemotaxis protein"/>
    <property type="match status" value="1"/>
</dbReference>
<comment type="subcellular location">
    <subcellularLocation>
        <location evidence="1">Cell membrane</location>
        <topology evidence="1">Multi-pass membrane protein</topology>
    </subcellularLocation>
</comment>
<evidence type="ECO:0000313" key="13">
    <source>
        <dbReference type="EMBL" id="BBD09557.1"/>
    </source>
</evidence>
<dbReference type="OrthoDB" id="9816383at2"/>
<dbReference type="Proteomes" id="UP000269883">
    <property type="component" value="Chromosome"/>
</dbReference>
<dbReference type="EMBL" id="AP017378">
    <property type="protein sequence ID" value="BBD09557.1"/>
    <property type="molecule type" value="Genomic_DNA"/>
</dbReference>
<dbReference type="Gene3D" id="3.30.450.20">
    <property type="entry name" value="PAS domain"/>
    <property type="match status" value="2"/>
</dbReference>
<dbReference type="PANTHER" id="PTHR32089:SF112">
    <property type="entry name" value="LYSOZYME-LIKE PROTEIN-RELATED"/>
    <property type="match status" value="1"/>
</dbReference>
<name>A0A2Z6B213_9BACT</name>
<dbReference type="GO" id="GO:0006935">
    <property type="term" value="P:chemotaxis"/>
    <property type="evidence" value="ECO:0007669"/>
    <property type="project" value="UniProtKB-KW"/>
</dbReference>
<dbReference type="InterPro" id="IPR033479">
    <property type="entry name" value="dCache_1"/>
</dbReference>
<keyword evidence="14" id="KW-1185">Reference proteome</keyword>
<evidence type="ECO:0000256" key="1">
    <source>
        <dbReference type="ARBA" id="ARBA00004651"/>
    </source>
</evidence>
<feature type="domain" description="Methyl-accepting transducer" evidence="10">
    <location>
        <begin position="536"/>
        <end position="772"/>
    </location>
</feature>
<dbReference type="PROSITE" id="PS50885">
    <property type="entry name" value="HAMP"/>
    <property type="match status" value="1"/>
</dbReference>
<dbReference type="SMART" id="SM00283">
    <property type="entry name" value="MA"/>
    <property type="match status" value="1"/>
</dbReference>
<keyword evidence="7 9" id="KW-0807">Transducer</keyword>
<dbReference type="GO" id="GO:0005886">
    <property type="term" value="C:plasma membrane"/>
    <property type="evidence" value="ECO:0007669"/>
    <property type="project" value="UniProtKB-SubCell"/>
</dbReference>
<dbReference type="Pfam" id="PF02743">
    <property type="entry name" value="dCache_1"/>
    <property type="match status" value="1"/>
</dbReference>
<keyword evidence="3" id="KW-0145">Chemotaxis</keyword>
<feature type="domain" description="HAMP" evidence="12">
    <location>
        <begin position="346"/>
        <end position="398"/>
    </location>
</feature>
<accession>A0A2Z6B213</accession>
<feature type="domain" description="PAC" evidence="11">
    <location>
        <begin position="469"/>
        <end position="521"/>
    </location>
</feature>
<proteinExistence type="inferred from homology"/>
<evidence type="ECO:0000259" key="12">
    <source>
        <dbReference type="PROSITE" id="PS50885"/>
    </source>
</evidence>
<gene>
    <name evidence="13" type="ORF">DFE_2831</name>
</gene>
<evidence type="ECO:0000256" key="7">
    <source>
        <dbReference type="ARBA" id="ARBA00023224"/>
    </source>
</evidence>
<dbReference type="InterPro" id="IPR000014">
    <property type="entry name" value="PAS"/>
</dbReference>
<dbReference type="PANTHER" id="PTHR32089">
    <property type="entry name" value="METHYL-ACCEPTING CHEMOTAXIS PROTEIN MCPB"/>
    <property type="match status" value="1"/>
</dbReference>
<evidence type="ECO:0000256" key="6">
    <source>
        <dbReference type="ARBA" id="ARBA00023136"/>
    </source>
</evidence>
<evidence type="ECO:0000256" key="2">
    <source>
        <dbReference type="ARBA" id="ARBA00022475"/>
    </source>
</evidence>
<sequence>MSLRVKLIVFCLLLGLLPAVAVGLFSVRLASDSLSGGAMQQLTSVREAKRHELQELFGTWRREAEIYASVKEVYNALGMIRDFAWGTAKSGQRMDVTDEEYIGLLEYVGGAFKPFVEKLGFKDAYLIGDDGRVYYSYQRGNDLGEDLKEGTALAGTNLQRAWQLAMTGKTVFVDVEPYAPMGGTPSAFVATPVYSHIGEIYGVAALRLPLERINAIMAVRSGMGQSGETYLVGNDGLMRSDSYLSPETHSVAASFADPGQGRVETVAVREARSGIEDTRIIVDYRGEQTLSAFAPLAAGGLDWVLLAEVEAAEAFAPVHTLKLAASGAVLVLVLFAAVAMFGFVRYEIVRPLDRVQGFLTAVSEGDFKATMPAGFKAELKALVDGISVMFDEVKKKLGFAQGVLDGATQPCMVLHHSGGISYINRYLIELMGKTGNPDEYRGMTPGEFFFGQPGKATASSKALEQQKRLTKEVRMKTDTGQTRIVSVEASPVYDLDGELLGVFTLYFDLTQIREQEQRITEQAGRMSRVAEEAGGIAVDVTATASELLGQVQNTSGGAKQQNEMTMSTAVSMQQMSVTTDEVALNASNASTSASEARDKAVAGDEMVAQVVGAIGVVRERTEALNRDMENLGARAEQIGSVITVIEDIADQTNLLALNAAIEAARAGDAGRGFAVVADEVRKLAEKTMQATREVGIAINGIQEGTRLSADAGRSAFEAVDQSTRLAEQSGQALREIVEIIDDTASKVQAIATASEEQSAASMEISRAVENISDISQTTMDEMSHSSMAIAGLEEQVRKLDLLIKDIRA</sequence>
<evidence type="ECO:0000256" key="3">
    <source>
        <dbReference type="ARBA" id="ARBA00022500"/>
    </source>
</evidence>
<dbReference type="CDD" id="cd11386">
    <property type="entry name" value="MCP_signal"/>
    <property type="match status" value="1"/>
</dbReference>
<evidence type="ECO:0000256" key="8">
    <source>
        <dbReference type="ARBA" id="ARBA00029447"/>
    </source>
</evidence>
<dbReference type="PROSITE" id="PS50111">
    <property type="entry name" value="CHEMOTAXIS_TRANSDUC_2"/>
    <property type="match status" value="1"/>
</dbReference>
<dbReference type="InterPro" id="IPR003660">
    <property type="entry name" value="HAMP_dom"/>
</dbReference>
<dbReference type="KEGG" id="dfl:DFE_2831"/>
<comment type="similarity">
    <text evidence="8">Belongs to the methyl-accepting chemotaxis (MCP) protein family.</text>
</comment>
<evidence type="ECO:0000256" key="5">
    <source>
        <dbReference type="ARBA" id="ARBA00022989"/>
    </source>
</evidence>
<dbReference type="Pfam" id="PF00015">
    <property type="entry name" value="MCPsignal"/>
    <property type="match status" value="1"/>
</dbReference>
<evidence type="ECO:0000313" key="14">
    <source>
        <dbReference type="Proteomes" id="UP000269883"/>
    </source>
</evidence>
<dbReference type="GO" id="GO:0007165">
    <property type="term" value="P:signal transduction"/>
    <property type="evidence" value="ECO:0007669"/>
    <property type="project" value="UniProtKB-KW"/>
</dbReference>
<dbReference type="PROSITE" id="PS50113">
    <property type="entry name" value="PAC"/>
    <property type="match status" value="1"/>
</dbReference>
<keyword evidence="4" id="KW-0812">Transmembrane</keyword>
<evidence type="ECO:0000259" key="11">
    <source>
        <dbReference type="PROSITE" id="PS50113"/>
    </source>
</evidence>
<protein>
    <submittedName>
        <fullName evidence="13">Methyl-accepting chemotaxis sensory transducer with Pas/Pac sensor</fullName>
    </submittedName>
</protein>
<reference evidence="13 14" key="1">
    <citation type="journal article" date="2018" name="Sci. Adv.">
        <title>Multi-heme cytochromes provide a pathway for survival in energy-limited environments.</title>
        <authorList>
            <person name="Deng X."/>
            <person name="Dohmae N."/>
            <person name="Nealson K.H."/>
            <person name="Hashimoto K."/>
            <person name="Okamoto A."/>
        </authorList>
    </citation>
    <scope>NUCLEOTIDE SEQUENCE [LARGE SCALE GENOMIC DNA]</scope>
    <source>
        <strain evidence="13 14">IS5</strain>
    </source>
</reference>
<dbReference type="InterPro" id="IPR004089">
    <property type="entry name" value="MCPsignal_dom"/>
</dbReference>
<dbReference type="AlphaFoldDB" id="A0A2Z6B213"/>
<dbReference type="InterPro" id="IPR000700">
    <property type="entry name" value="PAS-assoc_C"/>
</dbReference>
<dbReference type="SUPFAM" id="SSF55785">
    <property type="entry name" value="PYP-like sensor domain (PAS domain)"/>
    <property type="match status" value="1"/>
</dbReference>